<organism evidence="1 2">
    <name type="scientific">Paramecium octaurelia</name>
    <dbReference type="NCBI Taxonomy" id="43137"/>
    <lineage>
        <taxon>Eukaryota</taxon>
        <taxon>Sar</taxon>
        <taxon>Alveolata</taxon>
        <taxon>Ciliophora</taxon>
        <taxon>Intramacronucleata</taxon>
        <taxon>Oligohymenophorea</taxon>
        <taxon>Peniculida</taxon>
        <taxon>Parameciidae</taxon>
        <taxon>Paramecium</taxon>
    </lineage>
</organism>
<dbReference type="Proteomes" id="UP000683925">
    <property type="component" value="Unassembled WGS sequence"/>
</dbReference>
<dbReference type="AlphaFoldDB" id="A0A8S1YH70"/>
<gene>
    <name evidence="1" type="ORF">POCTA_138.1.T1580108</name>
</gene>
<accession>A0A8S1YH70</accession>
<name>A0A8S1YH70_PAROT</name>
<sequence>MTGSHQITKDIRKSEIQTDPSPFLYITHKFQGK</sequence>
<protein>
    <submittedName>
        <fullName evidence="1">Uncharacterized protein</fullName>
    </submittedName>
</protein>
<reference evidence="1" key="1">
    <citation type="submission" date="2021-01" db="EMBL/GenBank/DDBJ databases">
        <authorList>
            <consortium name="Genoscope - CEA"/>
            <person name="William W."/>
        </authorList>
    </citation>
    <scope>NUCLEOTIDE SEQUENCE</scope>
</reference>
<evidence type="ECO:0000313" key="2">
    <source>
        <dbReference type="Proteomes" id="UP000683925"/>
    </source>
</evidence>
<keyword evidence="2" id="KW-1185">Reference proteome</keyword>
<comment type="caution">
    <text evidence="1">The sequence shown here is derived from an EMBL/GenBank/DDBJ whole genome shotgun (WGS) entry which is preliminary data.</text>
</comment>
<dbReference type="EMBL" id="CAJJDP010000160">
    <property type="protein sequence ID" value="CAD8212623.1"/>
    <property type="molecule type" value="Genomic_DNA"/>
</dbReference>
<evidence type="ECO:0000313" key="1">
    <source>
        <dbReference type="EMBL" id="CAD8212623.1"/>
    </source>
</evidence>
<proteinExistence type="predicted"/>